<keyword evidence="4 10" id="KW-1003">Cell membrane</keyword>
<dbReference type="InterPro" id="IPR005503">
    <property type="entry name" value="FliL"/>
</dbReference>
<dbReference type="PANTHER" id="PTHR35091:SF2">
    <property type="entry name" value="FLAGELLAR PROTEIN FLIL"/>
    <property type="match status" value="1"/>
</dbReference>
<name>A0A2A2GA40_9BACT</name>
<evidence type="ECO:0000256" key="10">
    <source>
        <dbReference type="RuleBase" id="RU364125"/>
    </source>
</evidence>
<evidence type="ECO:0000256" key="5">
    <source>
        <dbReference type="ARBA" id="ARBA00022500"/>
    </source>
</evidence>
<dbReference type="GO" id="GO:0006935">
    <property type="term" value="P:chemotaxis"/>
    <property type="evidence" value="ECO:0007669"/>
    <property type="project" value="UniProtKB-KW"/>
</dbReference>
<dbReference type="AlphaFoldDB" id="A0A2A2GA40"/>
<evidence type="ECO:0000256" key="4">
    <source>
        <dbReference type="ARBA" id="ARBA00022475"/>
    </source>
</evidence>
<sequence>MANKKNSIEDKKKSKQSIFRRYGKYFLILFLVLGQVFVAYSIVTQNYDAIYDYTQSLVPVERGKAELNEIIVNPADTNGQRYLLVQLSLELDSIDDQPLIEEHRSKIRNNIIKYLSAKTVTELQGIKDKEDLRVELIQIINDAIDSRSVRNLYYSKYVMQ</sequence>
<evidence type="ECO:0000256" key="7">
    <source>
        <dbReference type="ARBA" id="ARBA00022779"/>
    </source>
</evidence>
<gene>
    <name evidence="11" type="ORF">CK503_07425</name>
</gene>
<evidence type="ECO:0000256" key="9">
    <source>
        <dbReference type="ARBA" id="ARBA00023136"/>
    </source>
</evidence>
<keyword evidence="5 10" id="KW-0145">Chemotaxis</keyword>
<keyword evidence="12" id="KW-1185">Reference proteome</keyword>
<comment type="subcellular location">
    <subcellularLocation>
        <location evidence="2">Cell membrane</location>
        <topology evidence="2">Single-pass membrane protein</topology>
    </subcellularLocation>
</comment>
<keyword evidence="6 10" id="KW-0812">Transmembrane</keyword>
<protein>
    <recommendedName>
        <fullName evidence="10">Flagellar protein FliL</fullName>
    </recommendedName>
</protein>
<organism evidence="11 12">
    <name type="scientific">Fodinibius salipaludis</name>
    <dbReference type="NCBI Taxonomy" id="2032627"/>
    <lineage>
        <taxon>Bacteria</taxon>
        <taxon>Pseudomonadati</taxon>
        <taxon>Balneolota</taxon>
        <taxon>Balneolia</taxon>
        <taxon>Balneolales</taxon>
        <taxon>Balneolaceae</taxon>
        <taxon>Fodinibius</taxon>
    </lineage>
</organism>
<evidence type="ECO:0000256" key="1">
    <source>
        <dbReference type="ARBA" id="ARBA00002254"/>
    </source>
</evidence>
<accession>A0A2A2GA40</accession>
<keyword evidence="8 10" id="KW-1133">Transmembrane helix</keyword>
<dbReference type="PANTHER" id="PTHR35091">
    <property type="entry name" value="FLAGELLAR PROTEIN FLIL"/>
    <property type="match status" value="1"/>
</dbReference>
<dbReference type="GO" id="GO:0071978">
    <property type="term" value="P:bacterial-type flagellum-dependent swarming motility"/>
    <property type="evidence" value="ECO:0007669"/>
    <property type="project" value="TreeGrafter"/>
</dbReference>
<comment type="similarity">
    <text evidence="3 10">Belongs to the FliL family.</text>
</comment>
<comment type="function">
    <text evidence="1 10">Controls the rotational direction of flagella during chemotaxis.</text>
</comment>
<evidence type="ECO:0000256" key="8">
    <source>
        <dbReference type="ARBA" id="ARBA00022989"/>
    </source>
</evidence>
<dbReference type="GO" id="GO:0009425">
    <property type="term" value="C:bacterial-type flagellum basal body"/>
    <property type="evidence" value="ECO:0007669"/>
    <property type="project" value="InterPro"/>
</dbReference>
<reference evidence="11 12" key="1">
    <citation type="submission" date="2017-08" db="EMBL/GenBank/DDBJ databases">
        <title>Aliifodinibius alkalisoli sp. nov., isolated from saline alkaline soil.</title>
        <authorList>
            <person name="Liu D."/>
            <person name="Zhang G."/>
        </authorList>
    </citation>
    <scope>NUCLEOTIDE SEQUENCE [LARGE SCALE GENOMIC DNA]</scope>
    <source>
        <strain evidence="11 12">WN023</strain>
    </source>
</reference>
<dbReference type="Pfam" id="PF03748">
    <property type="entry name" value="FliL"/>
    <property type="match status" value="1"/>
</dbReference>
<proteinExistence type="inferred from homology"/>
<evidence type="ECO:0000256" key="6">
    <source>
        <dbReference type="ARBA" id="ARBA00022692"/>
    </source>
</evidence>
<evidence type="ECO:0000256" key="2">
    <source>
        <dbReference type="ARBA" id="ARBA00004162"/>
    </source>
</evidence>
<evidence type="ECO:0000313" key="11">
    <source>
        <dbReference type="EMBL" id="PAU94616.1"/>
    </source>
</evidence>
<dbReference type="OrthoDB" id="1524835at2"/>
<dbReference type="RefSeq" id="WP_095606157.1">
    <property type="nucleotide sequence ID" value="NZ_NSKE01000004.1"/>
</dbReference>
<keyword evidence="7 10" id="KW-0283">Flagellar rotation</keyword>
<dbReference type="GO" id="GO:0005886">
    <property type="term" value="C:plasma membrane"/>
    <property type="evidence" value="ECO:0007669"/>
    <property type="project" value="UniProtKB-SubCell"/>
</dbReference>
<comment type="caution">
    <text evidence="11">The sequence shown here is derived from an EMBL/GenBank/DDBJ whole genome shotgun (WGS) entry which is preliminary data.</text>
</comment>
<feature type="transmembrane region" description="Helical" evidence="10">
    <location>
        <begin position="21"/>
        <end position="43"/>
    </location>
</feature>
<evidence type="ECO:0000313" key="12">
    <source>
        <dbReference type="Proteomes" id="UP000218831"/>
    </source>
</evidence>
<dbReference type="Proteomes" id="UP000218831">
    <property type="component" value="Unassembled WGS sequence"/>
</dbReference>
<evidence type="ECO:0000256" key="3">
    <source>
        <dbReference type="ARBA" id="ARBA00008281"/>
    </source>
</evidence>
<keyword evidence="9 10" id="KW-0472">Membrane</keyword>
<dbReference type="EMBL" id="NSKE01000004">
    <property type="protein sequence ID" value="PAU94616.1"/>
    <property type="molecule type" value="Genomic_DNA"/>
</dbReference>